<dbReference type="PROSITE" id="PS00211">
    <property type="entry name" value="ABC_TRANSPORTER_1"/>
    <property type="match status" value="1"/>
</dbReference>
<evidence type="ECO:0000256" key="7">
    <source>
        <dbReference type="ARBA" id="ARBA00022989"/>
    </source>
</evidence>
<dbReference type="CDD" id="cd18542">
    <property type="entry name" value="ABC_6TM_YknU_like"/>
    <property type="match status" value="1"/>
</dbReference>
<keyword evidence="7 9" id="KW-1133">Transmembrane helix</keyword>
<keyword evidence="4 9" id="KW-0812">Transmembrane</keyword>
<feature type="domain" description="ABC transmembrane type-1" evidence="11">
    <location>
        <begin position="19"/>
        <end position="298"/>
    </location>
</feature>
<keyword evidence="6 12" id="KW-0067">ATP-binding</keyword>
<name>A0A9J6P5S9_9CLOT</name>
<evidence type="ECO:0000256" key="9">
    <source>
        <dbReference type="SAM" id="Phobius"/>
    </source>
</evidence>
<feature type="transmembrane region" description="Helical" evidence="9">
    <location>
        <begin position="123"/>
        <end position="145"/>
    </location>
</feature>
<dbReference type="InterPro" id="IPR011527">
    <property type="entry name" value="ABC1_TM_dom"/>
</dbReference>
<dbReference type="PANTHER" id="PTHR43394:SF1">
    <property type="entry name" value="ATP-BINDING CASSETTE SUB-FAMILY B MEMBER 10, MITOCHONDRIAL"/>
    <property type="match status" value="1"/>
</dbReference>
<dbReference type="GO" id="GO:0015421">
    <property type="term" value="F:ABC-type oligopeptide transporter activity"/>
    <property type="evidence" value="ECO:0007669"/>
    <property type="project" value="TreeGrafter"/>
</dbReference>
<dbReference type="InterPro" id="IPR017871">
    <property type="entry name" value="ABC_transporter-like_CS"/>
</dbReference>
<evidence type="ECO:0000256" key="6">
    <source>
        <dbReference type="ARBA" id="ARBA00022840"/>
    </source>
</evidence>
<proteinExistence type="predicted"/>
<dbReference type="InterPro" id="IPR027417">
    <property type="entry name" value="P-loop_NTPase"/>
</dbReference>
<evidence type="ECO:0000256" key="2">
    <source>
        <dbReference type="ARBA" id="ARBA00022448"/>
    </source>
</evidence>
<dbReference type="SUPFAM" id="SSF90123">
    <property type="entry name" value="ABC transporter transmembrane region"/>
    <property type="match status" value="1"/>
</dbReference>
<evidence type="ECO:0000256" key="5">
    <source>
        <dbReference type="ARBA" id="ARBA00022741"/>
    </source>
</evidence>
<gene>
    <name evidence="12" type="ORF">KDK92_20270</name>
</gene>
<reference evidence="12" key="2">
    <citation type="submission" date="2021-04" db="EMBL/GenBank/DDBJ databases">
        <authorList>
            <person name="Dong X."/>
        </authorList>
    </citation>
    <scope>NUCLEOTIDE SEQUENCE</scope>
    <source>
        <strain evidence="12">ZWT</strain>
    </source>
</reference>
<feature type="transmembrane region" description="Helical" evidence="9">
    <location>
        <begin position="239"/>
        <end position="263"/>
    </location>
</feature>
<dbReference type="EMBL" id="JAGSOJ010000005">
    <property type="protein sequence ID" value="MCM1992071.1"/>
    <property type="molecule type" value="Genomic_DNA"/>
</dbReference>
<evidence type="ECO:0000256" key="8">
    <source>
        <dbReference type="ARBA" id="ARBA00023136"/>
    </source>
</evidence>
<keyword evidence="8 9" id="KW-0472">Membrane</keyword>
<dbReference type="RefSeq" id="WP_250861221.1">
    <property type="nucleotide sequence ID" value="NZ_JAGSOJ010000005.1"/>
</dbReference>
<dbReference type="SMART" id="SM00382">
    <property type="entry name" value="AAA"/>
    <property type="match status" value="1"/>
</dbReference>
<dbReference type="InterPro" id="IPR039421">
    <property type="entry name" value="Type_1_exporter"/>
</dbReference>
<sequence>MKKILKYISKYWTSYIIPIMFMVFGIALDMLNPKITGMFIDDVIKDGQYHLTTKLLIGILGIAFSRSIFMYIKEYRFDKTSSLISRDLKKDLFNHIQSLSFSYFDKKNTGELMSRVDSDVDRIWETIGFGLALFIENILYFIIASICLFSISWKLTLIALIPMPFLALVAIKLEKEIDQTFEDISDNTSEMNTIAQENLAGVRLVKAFAREKYELSKFFNFNKKNHDLSIKKFKVFGKYFPLFDFLSNICILLVIIIGGIFVIQGSLSVGELVQFNLYAWMIIWPMRMLGWLSNMIAQANASSKKIFKIMDTEPEIKNKINAIELKDMKGHIKFNNVSFKYDDEEILKGVNLDIAPGSTVAIMGSTGSGKSTLTNLIGRYYDVTEGSVTIDGFNVKDLHLNTLRSQMAVVPQDVFLFSDSIEENIKFACESATLKDVESACEKACAKNFIESLEDKYDTVIGERGIGLSGGQKQRLSIARALINDSKILILDDSTSALDMDTEFQLLKNIYDHCAHMTTIIIAHRISAVKNADMIVIMEDGNIAEQGNHASLIAKGGKYYDIYREQFKDLGLCEEEVV</sequence>
<dbReference type="InterPro" id="IPR003439">
    <property type="entry name" value="ABC_transporter-like_ATP-bd"/>
</dbReference>
<evidence type="ECO:0000259" key="10">
    <source>
        <dbReference type="PROSITE" id="PS50893"/>
    </source>
</evidence>
<dbReference type="SUPFAM" id="SSF52540">
    <property type="entry name" value="P-loop containing nucleoside triphosphate hydrolases"/>
    <property type="match status" value="1"/>
</dbReference>
<reference evidence="12" key="1">
    <citation type="journal article" date="2021" name="mSystems">
        <title>Bacteria and Archaea Synergistically Convert Glycine Betaine to Biogenic Methane in the Formosa Cold Seep of the South China Sea.</title>
        <authorList>
            <person name="Li L."/>
            <person name="Zhang W."/>
            <person name="Zhang S."/>
            <person name="Song L."/>
            <person name="Sun Q."/>
            <person name="Zhang H."/>
            <person name="Xiang H."/>
            <person name="Dong X."/>
        </authorList>
    </citation>
    <scope>NUCLEOTIDE SEQUENCE</scope>
    <source>
        <strain evidence="12">ZWT</strain>
    </source>
</reference>
<dbReference type="FunFam" id="1.20.1560.10:FF:000011">
    <property type="entry name" value="Multidrug ABC transporter ATP-binding protein"/>
    <property type="match status" value="1"/>
</dbReference>
<protein>
    <submittedName>
        <fullName evidence="12">ABC transporter ATP-binding protein</fullName>
    </submittedName>
</protein>
<keyword evidence="5" id="KW-0547">Nucleotide-binding</keyword>
<evidence type="ECO:0000313" key="13">
    <source>
        <dbReference type="Proteomes" id="UP001056429"/>
    </source>
</evidence>
<accession>A0A9J6P5S9</accession>
<dbReference type="Gene3D" id="3.40.50.300">
    <property type="entry name" value="P-loop containing nucleotide triphosphate hydrolases"/>
    <property type="match status" value="1"/>
</dbReference>
<organism evidence="12 13">
    <name type="scientific">Oceanirhabdus seepicola</name>
    <dbReference type="NCBI Taxonomy" id="2828781"/>
    <lineage>
        <taxon>Bacteria</taxon>
        <taxon>Bacillati</taxon>
        <taxon>Bacillota</taxon>
        <taxon>Clostridia</taxon>
        <taxon>Eubacteriales</taxon>
        <taxon>Clostridiaceae</taxon>
        <taxon>Oceanirhabdus</taxon>
    </lineage>
</organism>
<feature type="transmembrane region" description="Helical" evidence="9">
    <location>
        <begin position="51"/>
        <end position="72"/>
    </location>
</feature>
<dbReference type="AlphaFoldDB" id="A0A9J6P5S9"/>
<evidence type="ECO:0000256" key="1">
    <source>
        <dbReference type="ARBA" id="ARBA00004651"/>
    </source>
</evidence>
<dbReference type="PROSITE" id="PS50929">
    <property type="entry name" value="ABC_TM1F"/>
    <property type="match status" value="1"/>
</dbReference>
<evidence type="ECO:0000256" key="4">
    <source>
        <dbReference type="ARBA" id="ARBA00022692"/>
    </source>
</evidence>
<feature type="domain" description="ABC transporter" evidence="10">
    <location>
        <begin position="332"/>
        <end position="565"/>
    </location>
</feature>
<dbReference type="GO" id="GO:0016887">
    <property type="term" value="F:ATP hydrolysis activity"/>
    <property type="evidence" value="ECO:0007669"/>
    <property type="project" value="InterPro"/>
</dbReference>
<keyword evidence="2" id="KW-0813">Transport</keyword>
<comment type="subcellular location">
    <subcellularLocation>
        <location evidence="1">Cell membrane</location>
        <topology evidence="1">Multi-pass membrane protein</topology>
    </subcellularLocation>
</comment>
<feature type="transmembrane region" description="Helical" evidence="9">
    <location>
        <begin position="12"/>
        <end position="31"/>
    </location>
</feature>
<dbReference type="Pfam" id="PF00664">
    <property type="entry name" value="ABC_membrane"/>
    <property type="match status" value="1"/>
</dbReference>
<dbReference type="Gene3D" id="1.20.1560.10">
    <property type="entry name" value="ABC transporter type 1, transmembrane domain"/>
    <property type="match status" value="1"/>
</dbReference>
<dbReference type="Proteomes" id="UP001056429">
    <property type="component" value="Unassembled WGS sequence"/>
</dbReference>
<dbReference type="GO" id="GO:0005886">
    <property type="term" value="C:plasma membrane"/>
    <property type="evidence" value="ECO:0007669"/>
    <property type="project" value="UniProtKB-SubCell"/>
</dbReference>
<evidence type="ECO:0000259" key="11">
    <source>
        <dbReference type="PROSITE" id="PS50929"/>
    </source>
</evidence>
<dbReference type="GO" id="GO:0005524">
    <property type="term" value="F:ATP binding"/>
    <property type="evidence" value="ECO:0007669"/>
    <property type="project" value="UniProtKB-KW"/>
</dbReference>
<evidence type="ECO:0000313" key="12">
    <source>
        <dbReference type="EMBL" id="MCM1992071.1"/>
    </source>
</evidence>
<dbReference type="InterPro" id="IPR003593">
    <property type="entry name" value="AAA+_ATPase"/>
</dbReference>
<dbReference type="PROSITE" id="PS50893">
    <property type="entry name" value="ABC_TRANSPORTER_2"/>
    <property type="match status" value="1"/>
</dbReference>
<dbReference type="PANTHER" id="PTHR43394">
    <property type="entry name" value="ATP-DEPENDENT PERMEASE MDL1, MITOCHONDRIAL"/>
    <property type="match status" value="1"/>
</dbReference>
<dbReference type="FunFam" id="3.40.50.300:FF:000221">
    <property type="entry name" value="Multidrug ABC transporter ATP-binding protein"/>
    <property type="match status" value="1"/>
</dbReference>
<feature type="transmembrane region" description="Helical" evidence="9">
    <location>
        <begin position="151"/>
        <end position="171"/>
    </location>
</feature>
<comment type="caution">
    <text evidence="12">The sequence shown here is derived from an EMBL/GenBank/DDBJ whole genome shotgun (WGS) entry which is preliminary data.</text>
</comment>
<evidence type="ECO:0000256" key="3">
    <source>
        <dbReference type="ARBA" id="ARBA00022475"/>
    </source>
</evidence>
<dbReference type="InterPro" id="IPR036640">
    <property type="entry name" value="ABC1_TM_sf"/>
</dbReference>
<keyword evidence="3" id="KW-1003">Cell membrane</keyword>
<dbReference type="Pfam" id="PF00005">
    <property type="entry name" value="ABC_tran"/>
    <property type="match status" value="1"/>
</dbReference>
<keyword evidence="13" id="KW-1185">Reference proteome</keyword>